<dbReference type="OMA" id="YTSYHGT"/>
<dbReference type="HOGENOM" id="CLU_056311_0_0_1"/>
<proteinExistence type="predicted"/>
<dbReference type="EnsemblProtists" id="PYU1_T003669">
    <property type="protein sequence ID" value="PYU1_T003669"/>
    <property type="gene ID" value="PYU1_G003659"/>
</dbReference>
<feature type="region of interest" description="Disordered" evidence="1">
    <location>
        <begin position="280"/>
        <end position="314"/>
    </location>
</feature>
<dbReference type="EMBL" id="GL376638">
    <property type="status" value="NOT_ANNOTATED_CDS"/>
    <property type="molecule type" value="Genomic_DNA"/>
</dbReference>
<dbReference type="AlphaFoldDB" id="K3WFC8"/>
<feature type="compositionally biased region" description="Polar residues" evidence="1">
    <location>
        <begin position="80"/>
        <end position="90"/>
    </location>
</feature>
<evidence type="ECO:0008006" key="4">
    <source>
        <dbReference type="Google" id="ProtNLM"/>
    </source>
</evidence>
<dbReference type="VEuPathDB" id="FungiDB:PYU1_G003659"/>
<organism evidence="2 3">
    <name type="scientific">Globisporangium ultimum (strain ATCC 200006 / CBS 805.95 / DAOM BR144)</name>
    <name type="common">Pythium ultimum</name>
    <dbReference type="NCBI Taxonomy" id="431595"/>
    <lineage>
        <taxon>Eukaryota</taxon>
        <taxon>Sar</taxon>
        <taxon>Stramenopiles</taxon>
        <taxon>Oomycota</taxon>
        <taxon>Peronosporomycetes</taxon>
        <taxon>Pythiales</taxon>
        <taxon>Pythiaceae</taxon>
        <taxon>Globisporangium</taxon>
    </lineage>
</organism>
<keyword evidence="3" id="KW-1185">Reference proteome</keyword>
<name>K3WFC8_GLOUD</name>
<evidence type="ECO:0000313" key="3">
    <source>
        <dbReference type="Proteomes" id="UP000019132"/>
    </source>
</evidence>
<protein>
    <recommendedName>
        <fullName evidence="4">BZIP domain-containing protein</fullName>
    </recommendedName>
</protein>
<feature type="compositionally biased region" description="Low complexity" evidence="1">
    <location>
        <begin position="1"/>
        <end position="30"/>
    </location>
</feature>
<dbReference type="InParanoid" id="K3WFC8"/>
<evidence type="ECO:0000313" key="2">
    <source>
        <dbReference type="EnsemblProtists" id="PYU1_T003669"/>
    </source>
</evidence>
<accession>K3WFC8</accession>
<reference evidence="3" key="2">
    <citation type="submission" date="2010-04" db="EMBL/GenBank/DDBJ databases">
        <authorList>
            <person name="Buell R."/>
            <person name="Hamilton J."/>
            <person name="Hostetler J."/>
        </authorList>
    </citation>
    <scope>NUCLEOTIDE SEQUENCE [LARGE SCALE GENOMIC DNA]</scope>
    <source>
        <strain evidence="3">DAOM:BR144</strain>
    </source>
</reference>
<feature type="compositionally biased region" description="Basic and acidic residues" evidence="1">
    <location>
        <begin position="98"/>
        <end position="122"/>
    </location>
</feature>
<dbReference type="Proteomes" id="UP000019132">
    <property type="component" value="Unassembled WGS sequence"/>
</dbReference>
<feature type="compositionally biased region" description="Basic and acidic residues" evidence="1">
    <location>
        <begin position="287"/>
        <end position="301"/>
    </location>
</feature>
<sequence>MATTADAPAASSAKTKTKAAAAGGFPATATRGKRGARRQEQTEETASDSQEDDGVDKNLVNAAVVAQDGKRSKRKRPLATQDNPHVSNTESDIEEDGELVHTDDTKVSDEQEEKGEAVAEKPRRGRRRILHDEEQRKQRRKNQCKLNQRRYRARQRGMISTLSLETDTLTDYIHELEAYQQFLAKYNQQTDMAADACSHTRDARPFLVIDQFFQFFQHGFALHSVEISEIQERFLRFISAPQLVSQGATKAGIDALLLQLKRYTSYHAVFEMHARSRRVVHSPYKQQQDDDARDEPRDTSDKAGAVTEADGATATGPSCSWVIQVYGKMHLRLSRDTVMLVYPHIVQDEALSYRVVGHEIKPTFSVIFQFDEHGKMGKLELMVDFAGAFMRLLNSAKQAAMLLGKALISPHCELGIDPHEESVAATAGTTENKQLSLKFILL</sequence>
<evidence type="ECO:0000256" key="1">
    <source>
        <dbReference type="SAM" id="MobiDB-lite"/>
    </source>
</evidence>
<feature type="region of interest" description="Disordered" evidence="1">
    <location>
        <begin position="1"/>
        <end position="145"/>
    </location>
</feature>
<dbReference type="eggNOG" id="ENOG502QSE6">
    <property type="taxonomic scope" value="Eukaryota"/>
</dbReference>
<reference evidence="3" key="1">
    <citation type="journal article" date="2010" name="Genome Biol.">
        <title>Genome sequence of the necrotrophic plant pathogen Pythium ultimum reveals original pathogenicity mechanisms and effector repertoire.</title>
        <authorList>
            <person name="Levesque C.A."/>
            <person name="Brouwer H."/>
            <person name="Cano L."/>
            <person name="Hamilton J.P."/>
            <person name="Holt C."/>
            <person name="Huitema E."/>
            <person name="Raffaele S."/>
            <person name="Robideau G.P."/>
            <person name="Thines M."/>
            <person name="Win J."/>
            <person name="Zerillo M.M."/>
            <person name="Beakes G.W."/>
            <person name="Boore J.L."/>
            <person name="Busam D."/>
            <person name="Dumas B."/>
            <person name="Ferriera S."/>
            <person name="Fuerstenberg S.I."/>
            <person name="Gachon C.M."/>
            <person name="Gaulin E."/>
            <person name="Govers F."/>
            <person name="Grenville-Briggs L."/>
            <person name="Horner N."/>
            <person name="Hostetler J."/>
            <person name="Jiang R.H."/>
            <person name="Johnson J."/>
            <person name="Krajaejun T."/>
            <person name="Lin H."/>
            <person name="Meijer H.J."/>
            <person name="Moore B."/>
            <person name="Morris P."/>
            <person name="Phuntmart V."/>
            <person name="Puiu D."/>
            <person name="Shetty J."/>
            <person name="Stajich J.E."/>
            <person name="Tripathy S."/>
            <person name="Wawra S."/>
            <person name="van West P."/>
            <person name="Whitty B.R."/>
            <person name="Coutinho P.M."/>
            <person name="Henrissat B."/>
            <person name="Martin F."/>
            <person name="Thomas P.D."/>
            <person name="Tyler B.M."/>
            <person name="De Vries R.P."/>
            <person name="Kamoun S."/>
            <person name="Yandell M."/>
            <person name="Tisserat N."/>
            <person name="Buell C.R."/>
        </authorList>
    </citation>
    <scope>NUCLEOTIDE SEQUENCE</scope>
    <source>
        <strain evidence="3">DAOM:BR144</strain>
    </source>
</reference>
<reference evidence="2" key="3">
    <citation type="submission" date="2015-02" db="UniProtKB">
        <authorList>
            <consortium name="EnsemblProtists"/>
        </authorList>
    </citation>
    <scope>IDENTIFICATION</scope>
    <source>
        <strain evidence="2">DAOM BR144</strain>
    </source>
</reference>
<feature type="compositionally biased region" description="Acidic residues" evidence="1">
    <location>
        <begin position="42"/>
        <end position="54"/>
    </location>
</feature>